<dbReference type="SUPFAM" id="SSF54001">
    <property type="entry name" value="Cysteine proteinases"/>
    <property type="match status" value="1"/>
</dbReference>
<gene>
    <name evidence="2" type="ORF">F5984_16780</name>
</gene>
<evidence type="ECO:0000313" key="2">
    <source>
        <dbReference type="EMBL" id="KAB7729285.1"/>
    </source>
</evidence>
<reference evidence="2 3" key="1">
    <citation type="submission" date="2019-10" db="EMBL/GenBank/DDBJ databases">
        <title>Rudanella paleaurantiibacter sp. nov., isolated from sludge.</title>
        <authorList>
            <person name="Xu S.Q."/>
        </authorList>
    </citation>
    <scope>NUCLEOTIDE SEQUENCE [LARGE SCALE GENOMIC DNA]</scope>
    <source>
        <strain evidence="2 3">HX-22-17</strain>
    </source>
</reference>
<dbReference type="Gene3D" id="3.90.70.10">
    <property type="entry name" value="Cysteine proteinases"/>
    <property type="match status" value="1"/>
</dbReference>
<dbReference type="AlphaFoldDB" id="A0A7J5TXC1"/>
<evidence type="ECO:0000259" key="1">
    <source>
        <dbReference type="Pfam" id="PF00112"/>
    </source>
</evidence>
<proteinExistence type="predicted"/>
<dbReference type="InterPro" id="IPR000668">
    <property type="entry name" value="Peptidase_C1A_C"/>
</dbReference>
<evidence type="ECO:0000313" key="3">
    <source>
        <dbReference type="Proteomes" id="UP000488299"/>
    </source>
</evidence>
<sequence>MNILRLTNATIFVSLSAISHMKRLLILAICGLLAHAVTAQKLHVIYVLEQDSLQVGLVNLRNEELVNDIVGAIHRGLRSNLPLQISRLARQTFTAKDLQDTLARLKTTSRDIILLYFSGYGLKPTNPASRFANWKLGDMPRQGLPIETVEEWVDARNVRLGLIIADYSTTFIKDQTILRSMNTTLDLTQEVIHQLFIRQCGLVKLGSALPSRPSYVKTGNLPNELFPDPPERIFGSAFTYSLNEAFQQILTTTSPDELPGLSFESLKNSTQQYIRQHIRSYRQEPVLDSKPCRAMPVAAKPGPAQQTGQIQRVNLTAAQPPKSSIPAPARYQRLRVDEDAYDALPQKMLTTTRKNTSGARDLSMYAPPVINQGSKNTCVAIAIGYYMRTILEARRRNTTDKTRKLALSYSPFYLYNQVKDPNDENCLFGVDAGRTLDYLKNEGLPLFANKPGSGATQYKNPSLCLNSGADTRDANQSARILDYVKLFRTTEAGAAKVQATKSALDEFSPVVVGVQTTRSLENLTFSRTFFSKMGKRVVELVSQEEREGTTWRPQDANTLSFGHAMCVVGYDDNAQGKGKGAFKLVNSWGTWWGDDGYFWISYENFGKFAKYGYQAYLRPDNTLDRSNLEVDLTFFRGIYEYRTLPVQAQRLPNGYPMYRLTSPMRPQDKFKFSVQVNRPTYLYMITASSAEDTVKRLLPATGRKLIISPNLKTIYPQNEFLQLEGKPGQEYSLFLFASSELPADVLEEYRMNLQRLAKSLFPARFNEVSNVRFVSPRRIDYKQKKIGFFVANQYINLLARTDARWVVPLLVTIDHRQ</sequence>
<dbReference type="GO" id="GO:0006508">
    <property type="term" value="P:proteolysis"/>
    <property type="evidence" value="ECO:0007669"/>
    <property type="project" value="InterPro"/>
</dbReference>
<dbReference type="EMBL" id="WELI01000006">
    <property type="protein sequence ID" value="KAB7729285.1"/>
    <property type="molecule type" value="Genomic_DNA"/>
</dbReference>
<protein>
    <recommendedName>
        <fullName evidence="1">Peptidase C1A papain C-terminal domain-containing protein</fullName>
    </recommendedName>
</protein>
<dbReference type="GO" id="GO:0008234">
    <property type="term" value="F:cysteine-type peptidase activity"/>
    <property type="evidence" value="ECO:0007669"/>
    <property type="project" value="InterPro"/>
</dbReference>
<dbReference type="CDD" id="cd02619">
    <property type="entry name" value="Peptidase_C1"/>
    <property type="match status" value="1"/>
</dbReference>
<keyword evidence="3" id="KW-1185">Reference proteome</keyword>
<dbReference type="InterPro" id="IPR038765">
    <property type="entry name" value="Papain-like_cys_pep_sf"/>
</dbReference>
<organism evidence="2 3">
    <name type="scientific">Rudanella paleaurantiibacter</name>
    <dbReference type="NCBI Taxonomy" id="2614655"/>
    <lineage>
        <taxon>Bacteria</taxon>
        <taxon>Pseudomonadati</taxon>
        <taxon>Bacteroidota</taxon>
        <taxon>Cytophagia</taxon>
        <taxon>Cytophagales</taxon>
        <taxon>Cytophagaceae</taxon>
        <taxon>Rudanella</taxon>
    </lineage>
</organism>
<comment type="caution">
    <text evidence="2">The sequence shown here is derived from an EMBL/GenBank/DDBJ whole genome shotgun (WGS) entry which is preliminary data.</text>
</comment>
<feature type="domain" description="Peptidase C1A papain C-terminal" evidence="1">
    <location>
        <begin position="555"/>
        <end position="603"/>
    </location>
</feature>
<accession>A0A7J5TXC1</accession>
<dbReference type="Proteomes" id="UP000488299">
    <property type="component" value="Unassembled WGS sequence"/>
</dbReference>
<name>A0A7J5TXC1_9BACT</name>
<dbReference type="Pfam" id="PF00112">
    <property type="entry name" value="Peptidase_C1"/>
    <property type="match status" value="1"/>
</dbReference>